<evidence type="ECO:0000313" key="5">
    <source>
        <dbReference type="Proteomes" id="UP001172788"/>
    </source>
</evidence>
<protein>
    <submittedName>
        <fullName evidence="3">PilN family type IVB pilus formation outer membrane protein</fullName>
    </submittedName>
</protein>
<feature type="region of interest" description="Disordered" evidence="1">
    <location>
        <begin position="220"/>
        <end position="252"/>
    </location>
</feature>
<dbReference type="Proteomes" id="UP001172791">
    <property type="component" value="Unassembled WGS sequence"/>
</dbReference>
<comment type="caution">
    <text evidence="3">The sequence shown here is derived from an EMBL/GenBank/DDBJ whole genome shotgun (WGS) entry which is preliminary data.</text>
</comment>
<evidence type="ECO:0000256" key="2">
    <source>
        <dbReference type="SAM" id="SignalP"/>
    </source>
</evidence>
<proteinExistence type="predicted"/>
<keyword evidence="2" id="KW-0732">Signal</keyword>
<dbReference type="Proteomes" id="UP001172788">
    <property type="component" value="Unassembled WGS sequence"/>
</dbReference>
<dbReference type="EMBL" id="QAIC01000024">
    <property type="protein sequence ID" value="MDN4572034.1"/>
    <property type="molecule type" value="Genomic_DNA"/>
</dbReference>
<evidence type="ECO:0000256" key="1">
    <source>
        <dbReference type="SAM" id="MobiDB-lite"/>
    </source>
</evidence>
<dbReference type="EMBL" id="QAID01000040">
    <property type="protein sequence ID" value="MDN4578880.1"/>
    <property type="molecule type" value="Genomic_DNA"/>
</dbReference>
<dbReference type="RefSeq" id="WP_301233370.1">
    <property type="nucleotide sequence ID" value="NZ_QAIC01000024.1"/>
</dbReference>
<evidence type="ECO:0000313" key="6">
    <source>
        <dbReference type="Proteomes" id="UP001172791"/>
    </source>
</evidence>
<organism evidence="3 6">
    <name type="scientific">Pandoraea cepalis</name>
    <dbReference type="NCBI Taxonomy" id="2508294"/>
    <lineage>
        <taxon>Bacteria</taxon>
        <taxon>Pseudomonadati</taxon>
        <taxon>Pseudomonadota</taxon>
        <taxon>Betaproteobacteria</taxon>
        <taxon>Burkholderiales</taxon>
        <taxon>Burkholderiaceae</taxon>
        <taxon>Pandoraea</taxon>
    </lineage>
</organism>
<reference evidence="3" key="1">
    <citation type="submission" date="2018-04" db="EMBL/GenBank/DDBJ databases">
        <authorList>
            <person name="Jy Z."/>
        </authorList>
    </citation>
    <scope>NUCLEOTIDE SEQUENCE</scope>
    <source>
        <strain evidence="4">AS13</strain>
        <strain evidence="3">LA18</strain>
    </source>
</reference>
<evidence type="ECO:0000313" key="4">
    <source>
        <dbReference type="EMBL" id="MDN4578880.1"/>
    </source>
</evidence>
<gene>
    <name evidence="3" type="ORF">DBA34_01950</name>
    <name evidence="4" type="ORF">DBB29_12220</name>
</gene>
<name>A0AAW7MH04_9BURK</name>
<sequence>MKNTTRLAVATGAAALISGCSTFQNASQIEDATKADRSMIESAIRKGNPGGQDDTVQYIDRPYVSLAPILTKRRDETSSFKCHIGLATASAVSLQELAQLITRKCGTSVRITPDALQFLNGTLKTQKSNAAATTATVGAPAATIVPAIANRPAGVNVDNNLIDINFDGELDDLLAMVTARLGLSFAREKGSGSRPNYRIFAVETKTFRIHLLGGTLDMRSSFDSGTTQQTGATGQGTGSNATSSQGQSSTLSHVQSGVTGNLWDEMTKSLQAIGNVTTEPISGTVTVTDTVDVIDRVAQYVEAKNRIFDKFVTFQINVYSITTNSNDSLETNLNLVWQTLAGKGFSLANTASVPDGSVTGGYSVLNTSSSNFAGSKAMLSALNQIGSARLTRSTAIPALNLTMAATQTGDQDGFLASSQVSQTANVGSTASLQGGTITTGFNIALLPNVLEDNSMILRFQISLSKDKGPRTVESQGSKIELPNIGLPLNTAVTVPLDPGQTLMLSGQDYNDETSNRSGAGFAENFLTGGGLSATKSRTLLVVFITPILAEKSKYADQ</sequence>
<evidence type="ECO:0000313" key="3">
    <source>
        <dbReference type="EMBL" id="MDN4572034.1"/>
    </source>
</evidence>
<dbReference type="PROSITE" id="PS51257">
    <property type="entry name" value="PROKAR_LIPOPROTEIN"/>
    <property type="match status" value="1"/>
</dbReference>
<keyword evidence="5" id="KW-1185">Reference proteome</keyword>
<dbReference type="InterPro" id="IPR013359">
    <property type="entry name" value="Pilus_4B_PilN"/>
</dbReference>
<feature type="signal peptide" evidence="2">
    <location>
        <begin position="1"/>
        <end position="26"/>
    </location>
</feature>
<dbReference type="NCBIfam" id="TIGR02520">
    <property type="entry name" value="pilus_B_mal_scr"/>
    <property type="match status" value="1"/>
</dbReference>
<dbReference type="AlphaFoldDB" id="A0AAW7MH04"/>
<feature type="chain" id="PRO_5043476798" evidence="2">
    <location>
        <begin position="27"/>
        <end position="557"/>
    </location>
</feature>
<accession>A0AAW7MH04</accession>
<feature type="compositionally biased region" description="Low complexity" evidence="1">
    <location>
        <begin position="224"/>
        <end position="250"/>
    </location>
</feature>